<proteinExistence type="predicted"/>
<name>A0A9W8YIW6_9PEZI</name>
<dbReference type="Pfam" id="PF00561">
    <property type="entry name" value="Abhydrolase_1"/>
    <property type="match status" value="1"/>
</dbReference>
<keyword evidence="3" id="KW-1185">Reference proteome</keyword>
<dbReference type="AlphaFoldDB" id="A0A9W8YIW6"/>
<dbReference type="PANTHER" id="PTHR43194">
    <property type="entry name" value="HYDROLASE ALPHA/BETA FOLD FAMILY"/>
    <property type="match status" value="1"/>
</dbReference>
<reference evidence="2" key="1">
    <citation type="submission" date="2022-10" db="EMBL/GenBank/DDBJ databases">
        <title>Tapping the CABI collections for fungal endophytes: first genome assemblies for Collariella, Neodidymelliopsis, Ascochyta clinopodiicola, Didymella pomorum, Didymosphaeria variabile, Neocosmospora piperis and Neocucurbitaria cava.</title>
        <authorList>
            <person name="Hill R."/>
        </authorList>
    </citation>
    <scope>NUCLEOTIDE SEQUENCE</scope>
    <source>
        <strain evidence="2">IMI 355082</strain>
    </source>
</reference>
<protein>
    <recommendedName>
        <fullName evidence="1">AB hydrolase-1 domain-containing protein</fullName>
    </recommendedName>
</protein>
<comment type="caution">
    <text evidence="2">The sequence shown here is derived from an EMBL/GenBank/DDBJ whole genome shotgun (WGS) entry which is preliminary data.</text>
</comment>
<dbReference type="InterPro" id="IPR029058">
    <property type="entry name" value="AB_hydrolase_fold"/>
</dbReference>
<organism evidence="2 3">
    <name type="scientific">Gnomoniopsis smithogilvyi</name>
    <dbReference type="NCBI Taxonomy" id="1191159"/>
    <lineage>
        <taxon>Eukaryota</taxon>
        <taxon>Fungi</taxon>
        <taxon>Dikarya</taxon>
        <taxon>Ascomycota</taxon>
        <taxon>Pezizomycotina</taxon>
        <taxon>Sordariomycetes</taxon>
        <taxon>Sordariomycetidae</taxon>
        <taxon>Diaporthales</taxon>
        <taxon>Gnomoniaceae</taxon>
        <taxon>Gnomoniopsis</taxon>
    </lineage>
</organism>
<accession>A0A9W8YIW6</accession>
<dbReference type="Gene3D" id="3.40.50.1820">
    <property type="entry name" value="alpha/beta hydrolase"/>
    <property type="match status" value="1"/>
</dbReference>
<evidence type="ECO:0000313" key="3">
    <source>
        <dbReference type="Proteomes" id="UP001140453"/>
    </source>
</evidence>
<gene>
    <name evidence="2" type="ORF">N0V93_009026</name>
</gene>
<evidence type="ECO:0000313" key="2">
    <source>
        <dbReference type="EMBL" id="KAJ4386134.1"/>
    </source>
</evidence>
<dbReference type="InterPro" id="IPR000073">
    <property type="entry name" value="AB_hydrolase_1"/>
</dbReference>
<dbReference type="OrthoDB" id="408373at2759"/>
<evidence type="ECO:0000259" key="1">
    <source>
        <dbReference type="Pfam" id="PF00561"/>
    </source>
</evidence>
<dbReference type="EMBL" id="JAPEVB010000006">
    <property type="protein sequence ID" value="KAJ4386134.1"/>
    <property type="molecule type" value="Genomic_DNA"/>
</dbReference>
<dbReference type="Proteomes" id="UP001140453">
    <property type="component" value="Unassembled WGS sequence"/>
</dbReference>
<dbReference type="InterPro" id="IPR050228">
    <property type="entry name" value="Carboxylesterase_BioH"/>
</dbReference>
<dbReference type="PANTHER" id="PTHR43194:SF2">
    <property type="entry name" value="PEROXISOMAL MEMBRANE PROTEIN LPX1"/>
    <property type="match status" value="1"/>
</dbReference>
<sequence>MATQKSSLFVLPRPGITKFSHDNPRSPISAPSEEAMTSTFGVLLPSAQYLTTPSGRIAYYVYPPSVPSPSPTPFRVLMVHGVQTPALGLHPLAEALRSRFPAAHIALLDLWGHGLSDTPQEPHTPALFHNLLDIVLKELNWPSAHLLGFSFGGATVVGYTASSTERAAKVASLTLVAPAGLFRLSQFDDKARRDYLGLEANDEEGAKDWVLDFLEGGKLIVPDDWQQRVGRGQVVAEAVKNWEMREHKGHVASVVAIFRDGGVMDSHDAFSKVAEAGIPYLGVVGELDGVCSADDLQQVGLSNVVVVPQIGHELVRQRVAEVSQAIENFWKTLN</sequence>
<feature type="domain" description="AB hydrolase-1" evidence="1">
    <location>
        <begin position="76"/>
        <end position="178"/>
    </location>
</feature>
<dbReference type="SUPFAM" id="SSF53474">
    <property type="entry name" value="alpha/beta-Hydrolases"/>
    <property type="match status" value="1"/>
</dbReference>